<dbReference type="KEGG" id="tga:TGAM_1794"/>
<dbReference type="PATRIC" id="fig|593117.10.peg.1802"/>
<reference evidence="1 2" key="1">
    <citation type="journal article" date="2007" name="Genome Biol.">
        <title>Genome analysis and genome-wide proteomics of Thermococcus gammatolerans, the most radioresistant organism known amongst the Archaea.</title>
        <authorList>
            <person name="Zivanovic Y."/>
            <person name="Armengaud J."/>
            <person name="Lagorce A."/>
            <person name="Leplat C."/>
            <person name="Guerin P."/>
            <person name="Dutertre M."/>
            <person name="Anthouard V."/>
            <person name="Forterre P."/>
            <person name="Wincker P."/>
            <person name="Confalonieri F."/>
        </authorList>
    </citation>
    <scope>NUCLEOTIDE SEQUENCE [LARGE SCALE GENOMIC DNA]</scope>
    <source>
        <strain evidence="2">DSM 15229 / JCM 11827 / EJ3</strain>
    </source>
</reference>
<dbReference type="AlphaFoldDB" id="C5A1M7"/>
<proteinExistence type="predicted"/>
<gene>
    <name evidence="1" type="ordered locus">TGAM_1794</name>
</gene>
<accession>C5A1M7</accession>
<evidence type="ECO:0000313" key="2">
    <source>
        <dbReference type="Proteomes" id="UP000001488"/>
    </source>
</evidence>
<protein>
    <submittedName>
        <fullName evidence="1">Uncharacterized protein</fullName>
    </submittedName>
</protein>
<keyword evidence="2" id="KW-1185">Reference proteome</keyword>
<dbReference type="RefSeq" id="WP_015859405.1">
    <property type="nucleotide sequence ID" value="NC_012804.1"/>
</dbReference>
<dbReference type="HOGENOM" id="CLU_1064046_0_0_2"/>
<dbReference type="PROSITE" id="PS51257">
    <property type="entry name" value="PROKAR_LIPOPROTEIN"/>
    <property type="match status" value="1"/>
</dbReference>
<sequence>MRRALLALLLSAVVLLSGCISSGSGNEGKSATSSTPTVEEKLLQGIDNMTEYNLSMVEGVNFNLSDISMLPTDLKMGFRISGLVDGNKGVILANVSLEPLDPFGMTGQSYILYVNGSNARLKPVNPNAFQGLGELVTPDPMVFRGYIGQAKHILKLMLSSKNVSITKDGSVYVVRGSLSNGTIENLPNTKFSVSSTGSIPKMTVRKAYFEATIDEKFERINYTVHVEYGSSTGKAVYELHVELRKLPEGFKITVPEKIRKG</sequence>
<dbReference type="eggNOG" id="arCOG13061">
    <property type="taxonomic scope" value="Archaea"/>
</dbReference>
<evidence type="ECO:0000313" key="1">
    <source>
        <dbReference type="EMBL" id="ACS34296.1"/>
    </source>
</evidence>
<dbReference type="EMBL" id="CP001398">
    <property type="protein sequence ID" value="ACS34296.1"/>
    <property type="molecule type" value="Genomic_DNA"/>
</dbReference>
<dbReference type="STRING" id="593117.TGAM_1794"/>
<dbReference type="GeneID" id="7987621"/>
<dbReference type="PaxDb" id="593117-TGAM_1794"/>
<organism evidence="1 2">
    <name type="scientific">Thermococcus gammatolerans (strain DSM 15229 / JCM 11827 / EJ3)</name>
    <dbReference type="NCBI Taxonomy" id="593117"/>
    <lineage>
        <taxon>Archaea</taxon>
        <taxon>Methanobacteriati</taxon>
        <taxon>Methanobacteriota</taxon>
        <taxon>Thermococci</taxon>
        <taxon>Thermococcales</taxon>
        <taxon>Thermococcaceae</taxon>
        <taxon>Thermococcus</taxon>
    </lineage>
</organism>
<name>C5A1M7_THEGJ</name>
<dbReference type="OrthoDB" id="376540at2157"/>
<dbReference type="Proteomes" id="UP000001488">
    <property type="component" value="Chromosome"/>
</dbReference>